<reference evidence="1" key="1">
    <citation type="submission" date="2023-03" db="EMBL/GenBank/DDBJ databases">
        <title>Massive genome expansion in bonnet fungi (Mycena s.s.) driven by repeated elements and novel gene families across ecological guilds.</title>
        <authorList>
            <consortium name="Lawrence Berkeley National Laboratory"/>
            <person name="Harder C.B."/>
            <person name="Miyauchi S."/>
            <person name="Viragh M."/>
            <person name="Kuo A."/>
            <person name="Thoen E."/>
            <person name="Andreopoulos B."/>
            <person name="Lu D."/>
            <person name="Skrede I."/>
            <person name="Drula E."/>
            <person name="Henrissat B."/>
            <person name="Morin E."/>
            <person name="Kohler A."/>
            <person name="Barry K."/>
            <person name="LaButti K."/>
            <person name="Morin E."/>
            <person name="Salamov A."/>
            <person name="Lipzen A."/>
            <person name="Mereny Z."/>
            <person name="Hegedus B."/>
            <person name="Baldrian P."/>
            <person name="Stursova M."/>
            <person name="Weitz H."/>
            <person name="Taylor A."/>
            <person name="Grigoriev I.V."/>
            <person name="Nagy L.G."/>
            <person name="Martin F."/>
            <person name="Kauserud H."/>
        </authorList>
    </citation>
    <scope>NUCLEOTIDE SEQUENCE</scope>
    <source>
        <strain evidence="1">CBHHK067</strain>
    </source>
</reference>
<sequence>MFPRSAFYVSRPPTYKNSCLVPSFGLPFIRPSTYAVPVPACSRLFIPLLHAPPTPLLSPVHYRPASSIHTSRLPSHPTPSHIVPSVYISSHPTHLPISHPIYGALDRTTRLAHLSPCLSVVFLGSRPADGGVIALALDICVLPTEITKSNRSNVLD</sequence>
<accession>A0AAD7GZQ3</accession>
<organism evidence="1 2">
    <name type="scientific">Mycena rosella</name>
    <name type="common">Pink bonnet</name>
    <name type="synonym">Agaricus rosellus</name>
    <dbReference type="NCBI Taxonomy" id="1033263"/>
    <lineage>
        <taxon>Eukaryota</taxon>
        <taxon>Fungi</taxon>
        <taxon>Dikarya</taxon>
        <taxon>Basidiomycota</taxon>
        <taxon>Agaricomycotina</taxon>
        <taxon>Agaricomycetes</taxon>
        <taxon>Agaricomycetidae</taxon>
        <taxon>Agaricales</taxon>
        <taxon>Marasmiineae</taxon>
        <taxon>Mycenaceae</taxon>
        <taxon>Mycena</taxon>
    </lineage>
</organism>
<comment type="caution">
    <text evidence="1">The sequence shown here is derived from an EMBL/GenBank/DDBJ whole genome shotgun (WGS) entry which is preliminary data.</text>
</comment>
<dbReference type="Proteomes" id="UP001221757">
    <property type="component" value="Unassembled WGS sequence"/>
</dbReference>
<dbReference type="EMBL" id="JARKIE010000003">
    <property type="protein sequence ID" value="KAJ7708763.1"/>
    <property type="molecule type" value="Genomic_DNA"/>
</dbReference>
<protein>
    <submittedName>
        <fullName evidence="1">Uncharacterized protein</fullName>
    </submittedName>
</protein>
<gene>
    <name evidence="1" type="ORF">B0H17DRAFT_1030803</name>
</gene>
<evidence type="ECO:0000313" key="2">
    <source>
        <dbReference type="Proteomes" id="UP001221757"/>
    </source>
</evidence>
<evidence type="ECO:0000313" key="1">
    <source>
        <dbReference type="EMBL" id="KAJ7708763.1"/>
    </source>
</evidence>
<proteinExistence type="predicted"/>
<dbReference type="AlphaFoldDB" id="A0AAD7GZQ3"/>
<name>A0AAD7GZQ3_MYCRO</name>
<keyword evidence="2" id="KW-1185">Reference proteome</keyword>